<sequence>MLLTRLTTKTLGVCTSPSGRNSRRLFLSQVAHTTPKRHPLSTRKRLWLLVWSLIRLVIVLPLWVLSLVMLLLGWALSPWGTGVLLDQAEQRDWIEFDHREGSLLDAFRLEGFALDAAGIEVTIGEFELAWADDCVLSGKLCIDTLRIAQADIRLPAADTAQEPEEAPAESSPSGAIRFPFPLSVRALALDDVTIHLGNGTRFGWEHFDSAIQAAEGGIDISPTHWEKPELYLPPSKGVRLTQDAGTPLSADGIDAAIAIHAPRAEADEGGETNNEAPLPIDEALAEREPITLPAIKLPLDIRMPSFNVNQFTVSGATEYQVETLDVGIVTEGSRVTLTHLNAMTPDARVALTSEVTLHQDYPLTAELNVDVLESERLNTLGLEALSGQNLRLNLNGPLSDLNAELRAKGALQASLDAQVDALAPTLPFKLHLQSDTVSWPLATTNDEDEPVEPYRLQALDLAIEGNLNDYRLTLDTQASGPAIPMTQLSLTGEGDIGQFAWSPLFLRVNDSEIRSQGQINWLNPLDLSASLTLSNINPGDFVESLNGDLNGNLEINARQEQARWAVSIPALNIDGELMDYPLSLSAVLDADSELNANIHELRFAQGNNRLNASGELSEDNMSLDAEIDLRELATLAPQLSGALTGDIQARGSFSHPNVNTSLNGEALQFGENRLETLRLNADVSGLDDPSFDVALNLANINAGGQAIERAEVTLDGRLSQHRLTLDTQGAPQNSLLEQASMALEGSFNQAEKYYRSRITPIEVVSDAGTIRLEDALDIDYRIASGEANVSPFCLRREEGGVVCSEEPLSASPTAGEAVLTLREVPMQMVTPFLPEGWSLDGDTTADVAASWQDGGQRWQADMQLLSELAITAINDFGQPVELPRVTLDARVNATPERAQADSTLSFSEAGDVGLSLSIADPLGEGRLDGELTVEDVLLAPYRPMIVGMDTLAGRLNGNVQISGVTEEPDLQGQLELSGINAAGPDLPLVISEGEINVALDGPSGTIDGFIGAERGRLNITGDAVWPSNEPWRMGVDLNATQAPLLISLPQFGRLEVAPDIRVRVTPARLQVRGNVHVPWARLEVGDTPSSATGPSSDEIIITERDDREAQERKQARAENGESSAADELAQEGMAIDVLLTVTLGSDMQLSAYGLESNLGGTLEVRQDSGGLQLFGDVNLVDGRFKAFGQDLLIRRGEILFSGPPGLPTLDFEAIRNPEVTEDDVIAGLSVTGLAEAPDVAIFSEPAMNETRALSYLLRGRAPDASGGGVDNAVTTALIGMSLGRTGGAVGSIGEAFGIDDLTLDTTGAGDDSQVALTGQLTDDIRVSYGVGIFSPIAELTLRYTLWRNLYLQAVSGTSQAVDLIYEFNISGNPRIFD</sequence>
<dbReference type="EMBL" id="JACCDF010000006">
    <property type="protein sequence ID" value="NYS60777.1"/>
    <property type="molecule type" value="Genomic_DNA"/>
</dbReference>
<dbReference type="GO" id="GO:0005886">
    <property type="term" value="C:plasma membrane"/>
    <property type="evidence" value="ECO:0007669"/>
    <property type="project" value="InterPro"/>
</dbReference>
<comment type="subcellular location">
    <subcellularLocation>
        <location evidence="1">Membrane</location>
        <topology evidence="1">Single-pass membrane protein</topology>
    </subcellularLocation>
</comment>
<evidence type="ECO:0000256" key="5">
    <source>
        <dbReference type="SAM" id="Phobius"/>
    </source>
</evidence>
<evidence type="ECO:0000313" key="7">
    <source>
        <dbReference type="EMBL" id="NYS60777.1"/>
    </source>
</evidence>
<comment type="caution">
    <text evidence="7">The sequence shown here is derived from an EMBL/GenBank/DDBJ whole genome shotgun (WGS) entry which is preliminary data.</text>
</comment>
<keyword evidence="8" id="KW-1185">Reference proteome</keyword>
<dbReference type="PANTHER" id="PTHR36985:SF1">
    <property type="entry name" value="TRANSLOCATION AND ASSEMBLY MODULE SUBUNIT TAMB"/>
    <property type="match status" value="1"/>
</dbReference>
<keyword evidence="3 5" id="KW-1133">Transmembrane helix</keyword>
<accession>A0A7Z0LKR8</accession>
<keyword evidence="4 5" id="KW-0472">Membrane</keyword>
<dbReference type="PANTHER" id="PTHR36985">
    <property type="entry name" value="TRANSLOCATION AND ASSEMBLY MODULE SUBUNIT TAMB"/>
    <property type="match status" value="1"/>
</dbReference>
<proteinExistence type="predicted"/>
<evidence type="ECO:0000259" key="6">
    <source>
        <dbReference type="Pfam" id="PF04357"/>
    </source>
</evidence>
<dbReference type="InterPro" id="IPR007452">
    <property type="entry name" value="TamB_C"/>
</dbReference>
<dbReference type="GO" id="GO:0097347">
    <property type="term" value="C:TAM protein secretion complex"/>
    <property type="evidence" value="ECO:0007669"/>
    <property type="project" value="TreeGrafter"/>
</dbReference>
<dbReference type="Pfam" id="PF04357">
    <property type="entry name" value="TamB"/>
    <property type="match status" value="1"/>
</dbReference>
<organism evidence="7 8">
    <name type="scientific">Vreelandella salicampi</name>
    <dbReference type="NCBI Taxonomy" id="1449798"/>
    <lineage>
        <taxon>Bacteria</taxon>
        <taxon>Pseudomonadati</taxon>
        <taxon>Pseudomonadota</taxon>
        <taxon>Gammaproteobacteria</taxon>
        <taxon>Oceanospirillales</taxon>
        <taxon>Halomonadaceae</taxon>
        <taxon>Vreelandella</taxon>
    </lineage>
</organism>
<gene>
    <name evidence="7" type="ORF">HZS81_08395</name>
</gene>
<evidence type="ECO:0000313" key="8">
    <source>
        <dbReference type="Proteomes" id="UP000586119"/>
    </source>
</evidence>
<feature type="transmembrane region" description="Helical" evidence="5">
    <location>
        <begin position="46"/>
        <end position="76"/>
    </location>
</feature>
<protein>
    <submittedName>
        <fullName evidence="7">Translocation/assembly module TamB</fullName>
    </submittedName>
</protein>
<evidence type="ECO:0000256" key="1">
    <source>
        <dbReference type="ARBA" id="ARBA00004167"/>
    </source>
</evidence>
<evidence type="ECO:0000256" key="2">
    <source>
        <dbReference type="ARBA" id="ARBA00022692"/>
    </source>
</evidence>
<feature type="domain" description="Translocation and assembly module TamB C-terminal" evidence="6">
    <location>
        <begin position="1012"/>
        <end position="1367"/>
    </location>
</feature>
<evidence type="ECO:0000256" key="3">
    <source>
        <dbReference type="ARBA" id="ARBA00022989"/>
    </source>
</evidence>
<name>A0A7Z0LKR8_9GAMM</name>
<reference evidence="7 8" key="1">
    <citation type="journal article" date="2015" name="Int. J. Syst. Evol. Microbiol.">
        <title>Halomonas salicampi sp. nov., a halotolerant and alkalitolerant bacterium isolated from a saltern soil.</title>
        <authorList>
            <person name="Lee J.C."/>
            <person name="Kim Y.S."/>
            <person name="Yun B.S."/>
            <person name="Whang K.S."/>
        </authorList>
    </citation>
    <scope>NUCLEOTIDE SEQUENCE [LARGE SCALE GENOMIC DNA]</scope>
    <source>
        <strain evidence="7 8">BH103</strain>
    </source>
</reference>
<evidence type="ECO:0000256" key="4">
    <source>
        <dbReference type="ARBA" id="ARBA00023136"/>
    </source>
</evidence>
<dbReference type="GO" id="GO:0009306">
    <property type="term" value="P:protein secretion"/>
    <property type="evidence" value="ECO:0007669"/>
    <property type="project" value="InterPro"/>
</dbReference>
<keyword evidence="2 5" id="KW-0812">Transmembrane</keyword>
<dbReference type="Proteomes" id="UP000586119">
    <property type="component" value="Unassembled WGS sequence"/>
</dbReference>